<gene>
    <name evidence="2" type="ORF">PBRA_008196</name>
</gene>
<dbReference type="Proteomes" id="UP000039324">
    <property type="component" value="Unassembled WGS sequence"/>
</dbReference>
<feature type="domain" description="Hemerythrin-like" evidence="1">
    <location>
        <begin position="21"/>
        <end position="87"/>
    </location>
</feature>
<evidence type="ECO:0000313" key="2">
    <source>
        <dbReference type="EMBL" id="CEP00884.1"/>
    </source>
</evidence>
<dbReference type="AlphaFoldDB" id="A0A0G4J0K4"/>
<evidence type="ECO:0000259" key="1">
    <source>
        <dbReference type="Pfam" id="PF01814"/>
    </source>
</evidence>
<dbReference type="OrthoDB" id="537816at2759"/>
<sequence length="229" mass="26368">MAKVDRSHRDVDPASAGRQDGVTFLVKDHDYFRALFSEYRGLLSRPTLSPNRDVLVQKLGIVRDIVRDVSGHASAEERYLYPLIMTHLQDRSTDEKQCLYDRNVTDDTLNKHLLQFLENHLDTFGNVERCADACQMLALLDRTVEKFIWIEEEHLKEEEEFVLDPLSRVMSADERHDLWRDLIWALRHGPTHPHPEGPSSPIPSLVIHPLVGVLDKLLDRMKASARESA</sequence>
<dbReference type="Gene3D" id="1.20.120.520">
    <property type="entry name" value="nmb1532 protein domain like"/>
    <property type="match status" value="1"/>
</dbReference>
<dbReference type="EMBL" id="CDSF01000104">
    <property type="protein sequence ID" value="CEP00884.1"/>
    <property type="molecule type" value="Genomic_DNA"/>
</dbReference>
<evidence type="ECO:0000313" key="3">
    <source>
        <dbReference type="Proteomes" id="UP000039324"/>
    </source>
</evidence>
<dbReference type="InterPro" id="IPR012312">
    <property type="entry name" value="Hemerythrin-like"/>
</dbReference>
<keyword evidence="3" id="KW-1185">Reference proteome</keyword>
<organism evidence="2 3">
    <name type="scientific">Plasmodiophora brassicae</name>
    <name type="common">Clubroot disease agent</name>
    <dbReference type="NCBI Taxonomy" id="37360"/>
    <lineage>
        <taxon>Eukaryota</taxon>
        <taxon>Sar</taxon>
        <taxon>Rhizaria</taxon>
        <taxon>Endomyxa</taxon>
        <taxon>Phytomyxea</taxon>
        <taxon>Plasmodiophorida</taxon>
        <taxon>Plasmodiophoridae</taxon>
        <taxon>Plasmodiophora</taxon>
    </lineage>
</organism>
<dbReference type="Pfam" id="PF01814">
    <property type="entry name" value="Hemerythrin"/>
    <property type="match status" value="1"/>
</dbReference>
<protein>
    <recommendedName>
        <fullName evidence="1">Hemerythrin-like domain-containing protein</fullName>
    </recommendedName>
</protein>
<name>A0A0G4J0K4_PLABS</name>
<accession>A0A0G4J0K4</accession>
<reference evidence="2 3" key="1">
    <citation type="submission" date="2015-02" db="EMBL/GenBank/DDBJ databases">
        <authorList>
            <person name="Chooi Y.-H."/>
        </authorList>
    </citation>
    <scope>NUCLEOTIDE SEQUENCE [LARGE SCALE GENOMIC DNA]</scope>
    <source>
        <strain evidence="2">E3</strain>
    </source>
</reference>
<dbReference type="OMA" id="EICIHAS"/>
<proteinExistence type="predicted"/>